<accession>A0A7S2ZK21</accession>
<sequence length="263" mass="29875">MSTRAARRAAMRGEGHFKIHSLHGAYPTPRSSRLKLPDRHFLNLDSTNAAGLKDLHRLVTKLVPKGEALQYVNLRSEDCEGERFRHLIKEFDQNLAVQLACGHRCFVYGFSRGGEFPRAITHGVPFVKFTLGRAWRYERMPVTSGLGAVIDGVNYAPLWSKLKFDEKKAEKRRLRYARYIAEEMGVTEPSLFGVSIPESKHECDEATALSHALNNSAPKFDDRPERLKEHGLRIHHATESLGFAEKETLRLKPLRTAWGQSNE</sequence>
<gene>
    <name evidence="1" type="ORF">RMAR00112_LOCUS10100</name>
    <name evidence="2" type="ORF">RMAR00112_LOCUS10101</name>
    <name evidence="3" type="ORF">RMAR00112_LOCUS10103</name>
</gene>
<evidence type="ECO:0000313" key="3">
    <source>
        <dbReference type="EMBL" id="CAE0042138.1"/>
    </source>
</evidence>
<reference evidence="2" key="1">
    <citation type="submission" date="2021-01" db="EMBL/GenBank/DDBJ databases">
        <authorList>
            <person name="Corre E."/>
            <person name="Pelletier E."/>
            <person name="Niang G."/>
            <person name="Scheremetjew M."/>
            <person name="Finn R."/>
            <person name="Kale V."/>
            <person name="Holt S."/>
            <person name="Cochrane G."/>
            <person name="Meng A."/>
            <person name="Brown T."/>
            <person name="Cohen L."/>
        </authorList>
    </citation>
    <scope>NUCLEOTIDE SEQUENCE</scope>
    <source>
        <strain evidence="2">CCMP 769</strain>
    </source>
</reference>
<dbReference type="AlphaFoldDB" id="A0A7S2ZK21"/>
<name>A0A7S2ZK21_9RHOD</name>
<protein>
    <submittedName>
        <fullName evidence="2">Uncharacterized protein</fullName>
    </submittedName>
</protein>
<dbReference type="EMBL" id="HBHW01012898">
    <property type="protein sequence ID" value="CAE0042138.1"/>
    <property type="molecule type" value="Transcribed_RNA"/>
</dbReference>
<dbReference type="EMBL" id="HBHW01012896">
    <property type="protein sequence ID" value="CAE0042136.1"/>
    <property type="molecule type" value="Transcribed_RNA"/>
</dbReference>
<dbReference type="EMBL" id="HBHW01012895">
    <property type="protein sequence ID" value="CAE0042135.1"/>
    <property type="molecule type" value="Transcribed_RNA"/>
</dbReference>
<evidence type="ECO:0000313" key="1">
    <source>
        <dbReference type="EMBL" id="CAE0042135.1"/>
    </source>
</evidence>
<proteinExistence type="predicted"/>
<organism evidence="2">
    <name type="scientific">Rhodosorus marinus</name>
    <dbReference type="NCBI Taxonomy" id="101924"/>
    <lineage>
        <taxon>Eukaryota</taxon>
        <taxon>Rhodophyta</taxon>
        <taxon>Stylonematophyceae</taxon>
        <taxon>Stylonematales</taxon>
        <taxon>Stylonemataceae</taxon>
        <taxon>Rhodosorus</taxon>
    </lineage>
</organism>
<evidence type="ECO:0000313" key="2">
    <source>
        <dbReference type="EMBL" id="CAE0042136.1"/>
    </source>
</evidence>